<dbReference type="SUPFAM" id="SSF52540">
    <property type="entry name" value="P-loop containing nucleoside triphosphate hydrolases"/>
    <property type="match status" value="2"/>
</dbReference>
<dbReference type="InterPro" id="IPR003593">
    <property type="entry name" value="AAA+_ATPase"/>
</dbReference>
<dbReference type="AlphaFoldDB" id="A0A409WR11"/>
<sequence>MPLPALPGDHRLRVTGEVSIQPCYYVLKRSCRILIMGPTGAGKSSFVEALAGASKNSLNGISRDQLEGFTQDVSAYELRNAVAHSGGIIRSKSDASMPIYVIDSPGFSDRKISELEIIMKIKKWMSDYGVQFIDHVLYLFPITLTRVSGSRRRTFEMIQSLVNPHSNSRYTLTVVTTMWDNLSNAGAQTRAESSYEQLRDESWKLHMTRGSKITRFQNTQASALEIVRDAIDRVSFTVSSMPINRYERFVPLLYNELLERITALKQDKARLLSEHFDLYTNPNVELQAVLDGLLEENNVLLSKFMAQISDFGEPPSEFEGYHMKVLYQDLIDHVLEEKQKVQKLTQSLATLKDLDHVDHPDADHILRLEKELQEALQNKRACLSSLARYGDPPPGFEGVVGNLLPWTALSLKGFSNNSKISMSTTVMRYGELTVEDPVLVEALPPGFAFAEDTPFFILTGETGSGKSAFIESLCPHRKLSISSNELDTVTQSIKAYRIVNVFWNRRTVVIVDTPGFLGESVSDWQVATQVQEFIQSIQKLEALRLFKMLVGGASASMGNTMVSAASKVTIITTMWDTLARKDQIDAANIRHEHLRENEFQVSFSPAIQLSFSVC</sequence>
<dbReference type="InParanoid" id="A0A409WR11"/>
<feature type="domain" description="AAA+ ATPase" evidence="1">
    <location>
        <begin position="452"/>
        <end position="605"/>
    </location>
</feature>
<dbReference type="Gene3D" id="3.40.50.300">
    <property type="entry name" value="P-loop containing nucleotide triphosphate hydrolases"/>
    <property type="match status" value="2"/>
</dbReference>
<dbReference type="Proteomes" id="UP000284842">
    <property type="component" value="Unassembled WGS sequence"/>
</dbReference>
<reference evidence="2 3" key="1">
    <citation type="journal article" date="2018" name="Evol. Lett.">
        <title>Horizontal gene cluster transfer increased hallucinogenic mushroom diversity.</title>
        <authorList>
            <person name="Reynolds H.T."/>
            <person name="Vijayakumar V."/>
            <person name="Gluck-Thaler E."/>
            <person name="Korotkin H.B."/>
            <person name="Matheny P.B."/>
            <person name="Slot J.C."/>
        </authorList>
    </citation>
    <scope>NUCLEOTIDE SEQUENCE [LARGE SCALE GENOMIC DNA]</scope>
    <source>
        <strain evidence="2 3">2629</strain>
    </source>
</reference>
<name>A0A409WR11_9AGAR</name>
<dbReference type="GO" id="GO:0005525">
    <property type="term" value="F:GTP binding"/>
    <property type="evidence" value="ECO:0007669"/>
    <property type="project" value="InterPro"/>
</dbReference>
<feature type="domain" description="AAA+ ATPase" evidence="1">
    <location>
        <begin position="29"/>
        <end position="161"/>
    </location>
</feature>
<dbReference type="SMART" id="SM00382">
    <property type="entry name" value="AAA"/>
    <property type="match status" value="2"/>
</dbReference>
<dbReference type="PANTHER" id="PTHR10903:SF184">
    <property type="entry name" value="GTP-BINDING PROTEIN A"/>
    <property type="match status" value="1"/>
</dbReference>
<dbReference type="PROSITE" id="PS00675">
    <property type="entry name" value="SIGMA54_INTERACT_1"/>
    <property type="match status" value="1"/>
</dbReference>
<dbReference type="InterPro" id="IPR006073">
    <property type="entry name" value="GTP-bd"/>
</dbReference>
<proteinExistence type="predicted"/>
<evidence type="ECO:0000259" key="1">
    <source>
        <dbReference type="SMART" id="SM00382"/>
    </source>
</evidence>
<evidence type="ECO:0000313" key="3">
    <source>
        <dbReference type="Proteomes" id="UP000284842"/>
    </source>
</evidence>
<dbReference type="PANTHER" id="PTHR10903">
    <property type="entry name" value="GTPASE, IMAP FAMILY MEMBER-RELATED"/>
    <property type="match status" value="1"/>
</dbReference>
<accession>A0A409WR11</accession>
<comment type="caution">
    <text evidence="2">The sequence shown here is derived from an EMBL/GenBank/DDBJ whole genome shotgun (WGS) entry which is preliminary data.</text>
</comment>
<evidence type="ECO:0000313" key="2">
    <source>
        <dbReference type="EMBL" id="PPQ80930.1"/>
    </source>
</evidence>
<organism evidence="2 3">
    <name type="scientific">Panaeolus cyanescens</name>
    <dbReference type="NCBI Taxonomy" id="181874"/>
    <lineage>
        <taxon>Eukaryota</taxon>
        <taxon>Fungi</taxon>
        <taxon>Dikarya</taxon>
        <taxon>Basidiomycota</taxon>
        <taxon>Agaricomycotina</taxon>
        <taxon>Agaricomycetes</taxon>
        <taxon>Agaricomycetidae</taxon>
        <taxon>Agaricales</taxon>
        <taxon>Agaricineae</taxon>
        <taxon>Galeropsidaceae</taxon>
        <taxon>Panaeolus</taxon>
    </lineage>
</organism>
<dbReference type="InterPro" id="IPR045058">
    <property type="entry name" value="GIMA/IAN/Toc"/>
</dbReference>
<dbReference type="InterPro" id="IPR025662">
    <property type="entry name" value="Sigma_54_int_dom_ATP-bd_1"/>
</dbReference>
<gene>
    <name evidence="2" type="ORF">CVT24_013091</name>
</gene>
<protein>
    <recommendedName>
        <fullName evidence="1">AAA+ ATPase domain-containing protein</fullName>
    </recommendedName>
</protein>
<dbReference type="CDD" id="cd00882">
    <property type="entry name" value="Ras_like_GTPase"/>
    <property type="match status" value="2"/>
</dbReference>
<dbReference type="InterPro" id="IPR027417">
    <property type="entry name" value="P-loop_NTPase"/>
</dbReference>
<dbReference type="Pfam" id="PF01926">
    <property type="entry name" value="MMR_HSR1"/>
    <property type="match status" value="2"/>
</dbReference>
<keyword evidence="3" id="KW-1185">Reference proteome</keyword>
<dbReference type="EMBL" id="NHTK01005329">
    <property type="protein sequence ID" value="PPQ80930.1"/>
    <property type="molecule type" value="Genomic_DNA"/>
</dbReference>